<comment type="caution">
    <text evidence="1">The sequence shown here is derived from an EMBL/GenBank/DDBJ whole genome shotgun (WGS) entry which is preliminary data.</text>
</comment>
<proteinExistence type="predicted"/>
<protein>
    <recommendedName>
        <fullName evidence="3">SHOCT domain-containing protein</fullName>
    </recommendedName>
</protein>
<reference evidence="2" key="1">
    <citation type="submission" date="2023-07" db="EMBL/GenBank/DDBJ databases">
        <title>30 novel species of actinomycetes from the DSMZ collection.</title>
        <authorList>
            <person name="Nouioui I."/>
        </authorList>
    </citation>
    <scope>NUCLEOTIDE SEQUENCE [LARGE SCALE GENOMIC DNA]</scope>
    <source>
        <strain evidence="2">DSM 45055</strain>
    </source>
</reference>
<sequence>MGSPPAGDPLGQVPTFDLLRALRDRGAVTPDEFAFIAQRL</sequence>
<name>A0ABU2L0K1_9ACTN</name>
<dbReference type="RefSeq" id="WP_311547595.1">
    <property type="nucleotide sequence ID" value="NZ_JAVREK010000035.1"/>
</dbReference>
<keyword evidence="2" id="KW-1185">Reference proteome</keyword>
<evidence type="ECO:0000313" key="2">
    <source>
        <dbReference type="Proteomes" id="UP001183226"/>
    </source>
</evidence>
<organism evidence="1 2">
    <name type="scientific">Streptomonospora wellingtoniae</name>
    <dbReference type="NCBI Taxonomy" id="3075544"/>
    <lineage>
        <taxon>Bacteria</taxon>
        <taxon>Bacillati</taxon>
        <taxon>Actinomycetota</taxon>
        <taxon>Actinomycetes</taxon>
        <taxon>Streptosporangiales</taxon>
        <taxon>Nocardiopsidaceae</taxon>
        <taxon>Streptomonospora</taxon>
    </lineage>
</organism>
<evidence type="ECO:0008006" key="3">
    <source>
        <dbReference type="Google" id="ProtNLM"/>
    </source>
</evidence>
<dbReference type="EMBL" id="JAVREK010000035">
    <property type="protein sequence ID" value="MDT0305080.1"/>
    <property type="molecule type" value="Genomic_DNA"/>
</dbReference>
<dbReference type="Proteomes" id="UP001183226">
    <property type="component" value="Unassembled WGS sequence"/>
</dbReference>
<gene>
    <name evidence="1" type="ORF">RM446_23400</name>
</gene>
<accession>A0ABU2L0K1</accession>
<evidence type="ECO:0000313" key="1">
    <source>
        <dbReference type="EMBL" id="MDT0305080.1"/>
    </source>
</evidence>